<evidence type="ECO:0000313" key="3">
    <source>
        <dbReference type="Proteomes" id="UP000030595"/>
    </source>
</evidence>
<dbReference type="OrthoDB" id="2989856at2"/>
<dbReference type="Proteomes" id="UP000030595">
    <property type="component" value="Unassembled WGS sequence"/>
</dbReference>
<proteinExistence type="predicted"/>
<dbReference type="EMBL" id="JPVQ01000013">
    <property type="protein sequence ID" value="KGR90837.1"/>
    <property type="molecule type" value="Genomic_DNA"/>
</dbReference>
<protein>
    <submittedName>
        <fullName evidence="2">Uncharacterized protein</fullName>
    </submittedName>
</protein>
<name>A0A0A3JV23_9BACL</name>
<comment type="caution">
    <text evidence="2">The sequence shown here is derived from an EMBL/GenBank/DDBJ whole genome shotgun (WGS) entry which is preliminary data.</text>
</comment>
<keyword evidence="3" id="KW-1185">Reference proteome</keyword>
<evidence type="ECO:0000313" key="2">
    <source>
        <dbReference type="EMBL" id="KGR90837.1"/>
    </source>
</evidence>
<evidence type="ECO:0000256" key="1">
    <source>
        <dbReference type="SAM" id="Coils"/>
    </source>
</evidence>
<feature type="coiled-coil region" evidence="1">
    <location>
        <begin position="239"/>
        <end position="302"/>
    </location>
</feature>
<reference evidence="2 3" key="1">
    <citation type="submission" date="2014-02" db="EMBL/GenBank/DDBJ databases">
        <title>Draft genome sequence of Lysinibacillus massiliensis CCUG 49529.</title>
        <authorList>
            <person name="Zhang F."/>
            <person name="Wang G."/>
            <person name="Zhang L."/>
        </authorList>
    </citation>
    <scope>NUCLEOTIDE SEQUENCE [LARGE SCALE GENOMIC DNA]</scope>
    <source>
        <strain evidence="2 3">CCUG 49529</strain>
    </source>
</reference>
<organism evidence="2 3">
    <name type="scientific">Ureibacillus massiliensis 4400831 = CIP 108448 = CCUG 49529</name>
    <dbReference type="NCBI Taxonomy" id="1211035"/>
    <lineage>
        <taxon>Bacteria</taxon>
        <taxon>Bacillati</taxon>
        <taxon>Bacillota</taxon>
        <taxon>Bacilli</taxon>
        <taxon>Bacillales</taxon>
        <taxon>Caryophanaceae</taxon>
        <taxon>Ureibacillus</taxon>
    </lineage>
</organism>
<accession>A0A0A3JV23</accession>
<sequence>MNEFDWFLSILEKQDMATIASRFNVQIQGFDKNIQNAPVIRLRNAIKEYLNNGLLRKKKRALNYQQMLNTIADELNLKSNTLEEFIMQIELDNEIRPYQAFAYLYINFQKIFEEKKDLLKGNMENNDFIFKGLIEERTTKDKIQSLINTQLGKDEIYRNLKSYENLLEKGELKNDYYLFREKIKGDVEILFKELIKCPKEKLLLVLFAFIIENENYINPEYYYILKEVKYSFENLKYKREASEKEKIIENNKMLQLENDELITYKNRFISLKEDNDNLKIKISLLQSNIKLLEEEQNTLKLASKNSEILSTLINNLIKEKNFLIITSEIAEFKNTPLDVYVREIKDFTEDKKIKNLQPYRDKILFFTRVSFETREWGKIKIYLEKNKLKYYELGHFDIASYMAEIIQFIYREELEYEFEY</sequence>
<dbReference type="AlphaFoldDB" id="A0A0A3JV23"/>
<keyword evidence="1" id="KW-0175">Coiled coil</keyword>
<gene>
    <name evidence="2" type="ORF">CD30_08960</name>
</gene>
<dbReference type="RefSeq" id="WP_036175396.1">
    <property type="nucleotide sequence ID" value="NZ_AVCZ01000013.1"/>
</dbReference>